<comment type="similarity">
    <text evidence="1">Belongs to the bacterial solute-binding protein 1 family.</text>
</comment>
<accession>A0A5A7N7Y4</accession>
<dbReference type="Proteomes" id="UP000324996">
    <property type="component" value="Unassembled WGS sequence"/>
</dbReference>
<dbReference type="PANTHER" id="PTHR30006">
    <property type="entry name" value="THIAMINE-BINDING PERIPLASMIC PROTEIN-RELATED"/>
    <property type="match status" value="1"/>
</dbReference>
<comment type="caution">
    <text evidence="4">The sequence shown here is derived from an EMBL/GenBank/DDBJ whole genome shotgun (WGS) entry which is preliminary data.</text>
</comment>
<dbReference type="GO" id="GO:0046872">
    <property type="term" value="F:metal ion binding"/>
    <property type="evidence" value="ECO:0007669"/>
    <property type="project" value="UniProtKB-KW"/>
</dbReference>
<dbReference type="RefSeq" id="WP_313979999.1">
    <property type="nucleotide sequence ID" value="NZ_BKCN01000005.1"/>
</dbReference>
<keyword evidence="5" id="KW-1185">Reference proteome</keyword>
<evidence type="ECO:0000256" key="2">
    <source>
        <dbReference type="ARBA" id="ARBA00022729"/>
    </source>
</evidence>
<evidence type="ECO:0000313" key="5">
    <source>
        <dbReference type="Proteomes" id="UP000324996"/>
    </source>
</evidence>
<feature type="binding site" evidence="3">
    <location>
        <position position="227"/>
    </location>
    <ligand>
        <name>Fe cation</name>
        <dbReference type="ChEBI" id="CHEBI:24875"/>
    </ligand>
</feature>
<evidence type="ECO:0008006" key="6">
    <source>
        <dbReference type="Google" id="ProtNLM"/>
    </source>
</evidence>
<name>A0A5A7N7Y4_9PROT</name>
<dbReference type="PANTHER" id="PTHR30006:SF15">
    <property type="entry name" value="IRON-UTILIZATION PERIPLASMIC PROTEIN"/>
    <property type="match status" value="1"/>
</dbReference>
<evidence type="ECO:0000256" key="3">
    <source>
        <dbReference type="PIRSR" id="PIRSR002825-1"/>
    </source>
</evidence>
<keyword evidence="2" id="KW-0732">Signal</keyword>
<feature type="binding site" evidence="3">
    <location>
        <position position="40"/>
    </location>
    <ligand>
        <name>Fe cation</name>
        <dbReference type="ChEBI" id="CHEBI:24875"/>
    </ligand>
</feature>
<proteinExistence type="inferred from homology"/>
<sequence>MRSFFQNGSNRLAAVMGLMILPFLIPDLAAQEVNIYSSRHYQTDERLYEDFEKATGIRINRLEGEGDALIARLKQEGRNSPADILLTVDAGRLWRAEDAGLFQPIASDELTAKIPAHLRHPDGLWFGFSSRARMIFVNRDLADPALITGYEDLADPRWKGQICIRSSSNIYNLSLMASMIAHHGEADALAWAKGVVANFARPPQGGDTDQLRAAAAGECAIAVANSYYFARLMLSEDQADREVVAQLVPIFPNQDGRGTHVNISGAGVLKYAPHQKEAIAFLEYLASDSARFISRQAIMNIR</sequence>
<dbReference type="AlphaFoldDB" id="A0A5A7N7Y4"/>
<evidence type="ECO:0000256" key="1">
    <source>
        <dbReference type="ARBA" id="ARBA00008520"/>
    </source>
</evidence>
<dbReference type="EMBL" id="BKCN01000005">
    <property type="protein sequence ID" value="GER03745.1"/>
    <property type="molecule type" value="Genomic_DNA"/>
</dbReference>
<dbReference type="Pfam" id="PF13343">
    <property type="entry name" value="SBP_bac_6"/>
    <property type="match status" value="1"/>
</dbReference>
<protein>
    <recommendedName>
        <fullName evidence="6">Fe(3+) ABC transporter substrate-binding protein</fullName>
    </recommendedName>
</protein>
<gene>
    <name evidence="4" type="ORF">JCM17846_14270</name>
</gene>
<dbReference type="Gene3D" id="3.40.190.10">
    <property type="entry name" value="Periplasmic binding protein-like II"/>
    <property type="match status" value="2"/>
</dbReference>
<keyword evidence="3" id="KW-0479">Metal-binding</keyword>
<dbReference type="InterPro" id="IPR026045">
    <property type="entry name" value="Ferric-bd"/>
</dbReference>
<evidence type="ECO:0000313" key="4">
    <source>
        <dbReference type="EMBL" id="GER03745.1"/>
    </source>
</evidence>
<dbReference type="SUPFAM" id="SSF53850">
    <property type="entry name" value="Periplasmic binding protein-like II"/>
    <property type="match status" value="1"/>
</dbReference>
<dbReference type="GO" id="GO:0030288">
    <property type="term" value="C:outer membrane-bounded periplasmic space"/>
    <property type="evidence" value="ECO:0007669"/>
    <property type="project" value="TreeGrafter"/>
</dbReference>
<reference evidence="4 5" key="1">
    <citation type="submission" date="2019-09" db="EMBL/GenBank/DDBJ databases">
        <title>NBRP : Genome information of microbial organism related human and environment.</title>
        <authorList>
            <person name="Hattori M."/>
            <person name="Oshima K."/>
            <person name="Inaba H."/>
            <person name="Suda W."/>
            <person name="Sakamoto M."/>
            <person name="Iino T."/>
            <person name="Kitahara M."/>
            <person name="Oshida Y."/>
            <person name="Iida T."/>
            <person name="Kudo T."/>
            <person name="Itoh T."/>
            <person name="Ohkuma M."/>
        </authorList>
    </citation>
    <scope>NUCLEOTIDE SEQUENCE [LARGE SCALE GENOMIC DNA]</scope>
    <source>
        <strain evidence="4 5">Q-1</strain>
    </source>
</reference>
<keyword evidence="3" id="KW-0408">Iron</keyword>
<dbReference type="PIRSF" id="PIRSF002825">
    <property type="entry name" value="CfbpA"/>
    <property type="match status" value="1"/>
</dbReference>
<organism evidence="4 5">
    <name type="scientific">Iodidimonas nitroreducens</name>
    <dbReference type="NCBI Taxonomy" id="1236968"/>
    <lineage>
        <taxon>Bacteria</taxon>
        <taxon>Pseudomonadati</taxon>
        <taxon>Pseudomonadota</taxon>
        <taxon>Alphaproteobacteria</taxon>
        <taxon>Iodidimonadales</taxon>
        <taxon>Iodidimonadaceae</taxon>
        <taxon>Iodidimonas</taxon>
    </lineage>
</organism>
<feature type="binding site" evidence="3">
    <location>
        <position position="228"/>
    </location>
    <ligand>
        <name>Fe cation</name>
        <dbReference type="ChEBI" id="CHEBI:24875"/>
    </ligand>
</feature>